<keyword evidence="2" id="KW-1185">Reference proteome</keyword>
<name>A0A3R7KV38_TRYRA</name>
<dbReference type="GeneID" id="40325637"/>
<gene>
    <name evidence="1" type="ORF">TraAM80_01704</name>
</gene>
<dbReference type="Proteomes" id="UP000283634">
    <property type="component" value="Unassembled WGS sequence"/>
</dbReference>
<protein>
    <submittedName>
        <fullName evidence="1">Uncharacterized protein</fullName>
    </submittedName>
</protein>
<dbReference type="OrthoDB" id="242583at2759"/>
<proteinExistence type="predicted"/>
<comment type="caution">
    <text evidence="1">The sequence shown here is derived from an EMBL/GenBank/DDBJ whole genome shotgun (WGS) entry which is preliminary data.</text>
</comment>
<dbReference type="RefSeq" id="XP_029241501.1">
    <property type="nucleotide sequence ID" value="XM_029378736.1"/>
</dbReference>
<sequence>MPVVLAQCFYSTWHIARRRCTTRGEVNQLESSKDADAAIASASMPTMGGDIDWDDTSILEDIRGVLHAELSPGKGPMQTGNNNFLPVHTLFRALGPMLRLQLQNSSFGALARALKSKPNWFALSDDGSQVRLTEEAWSYLPSHQGTEGINESNVAGQPHHEPRPPNIAVVGGVTETSPLGKQTGFLTKRFVLVRGCFISTPVDVSKPPVASTELEAWKLNRLVLPLTLHFLLDREPVTFFPYGEKPQCLSPDLAELEKLYVSKGLFPPSEVAAAFVHITPTFFVETRHVLVAMSPDVAQRLERLIPKDRVVDGFFKRYPMIFKLKQGRAQKAAVKLNLDFSFIRDYPGCGVADRLLRRYNQEYRATVGGVISRPLPSSSAETGAQGRRVESHVDVKIFEILVRNLPRFPTEASLSRQELEEKRCEPFPLVEWIDSFSQEDLDVLNSVPQQRVLTLLTRYSHIFQLICRGEDSNLFAAHQDLEVLRNSSYKRRIPQGGETKDNVALPSNSEFLCDSQDTPHTHTLMEGQEGAQNAVTDTSHMSGAERQRREADIAAAVRDDLLGMDDILSGSAEFVSTPPREGADTELSDTLDAAGDKIHVAEGEKEGDLFTEKEVEAKADDGDDDEERTVLGEPGRDAVKKDTPSPVTLAIDEESDGPYIPSRYEIIYVRRLPKRIAPRSLSDYNATNSPEPELLRHIASFLNPPPSLQEAKRLKLQLGTNASAGAIFSRGGNSGPWRWVPIQRIYASLSREQKRLLRPLKGLVHFMRLHGEIFELSMDFLHVIAHDPEGQIPPFVPTQTVFHSEDRVLLPQTFDDDEKSKASLIADSERDKFERILGASQIPTDRRQLLLLDPLNPLLHHEILCEEVSFFMPDHPVSHHQLLTRLPPILKAALSLRHKNNFKTSKHLTVWTDGNRMMLQKSQLAVPDSARMDEETIPVEDAIEALREVIPDEGVLVGYLSRMLPYAAKRTLKTHFGNIYNALLGYPQYFYIEKVVEGGRANSTVFLVERLQEE</sequence>
<dbReference type="AlphaFoldDB" id="A0A3R7KV38"/>
<reference evidence="1 2" key="1">
    <citation type="journal article" date="2018" name="BMC Genomics">
        <title>Genomic comparison of Trypanosoma conorhini and Trypanosoma rangeli to Trypanosoma cruzi strains of high and low virulence.</title>
        <authorList>
            <person name="Bradwell K.R."/>
            <person name="Koparde V.N."/>
            <person name="Matveyev A.V."/>
            <person name="Serrano M.G."/>
            <person name="Alves J.M."/>
            <person name="Parikh H."/>
            <person name="Huang B."/>
            <person name="Lee V."/>
            <person name="Espinosa-Alvarez O."/>
            <person name="Ortiz P.A."/>
            <person name="Costa-Martins A.G."/>
            <person name="Teixeira M.M."/>
            <person name="Buck G.A."/>
        </authorList>
    </citation>
    <scope>NUCLEOTIDE SEQUENCE [LARGE SCALE GENOMIC DNA]</scope>
    <source>
        <strain evidence="1 2">AM80</strain>
    </source>
</reference>
<evidence type="ECO:0000313" key="2">
    <source>
        <dbReference type="Proteomes" id="UP000283634"/>
    </source>
</evidence>
<organism evidence="1 2">
    <name type="scientific">Trypanosoma rangeli</name>
    <dbReference type="NCBI Taxonomy" id="5698"/>
    <lineage>
        <taxon>Eukaryota</taxon>
        <taxon>Discoba</taxon>
        <taxon>Euglenozoa</taxon>
        <taxon>Kinetoplastea</taxon>
        <taxon>Metakinetoplastina</taxon>
        <taxon>Trypanosomatida</taxon>
        <taxon>Trypanosomatidae</taxon>
        <taxon>Trypanosoma</taxon>
        <taxon>Herpetosoma</taxon>
    </lineage>
</organism>
<accession>A0A3R7KV38</accession>
<dbReference type="OMA" id="YVIAHDP"/>
<dbReference type="EMBL" id="MKGL01000033">
    <property type="protein sequence ID" value="RNF10344.1"/>
    <property type="molecule type" value="Genomic_DNA"/>
</dbReference>
<evidence type="ECO:0000313" key="1">
    <source>
        <dbReference type="EMBL" id="RNF10344.1"/>
    </source>
</evidence>